<keyword evidence="2" id="KW-0808">Transferase</keyword>
<dbReference type="AlphaFoldDB" id="A0A382DYB1"/>
<dbReference type="GO" id="GO:0019509">
    <property type="term" value="P:L-methionine salvage from methylthioadenosine"/>
    <property type="evidence" value="ECO:0007669"/>
    <property type="project" value="TreeGrafter"/>
</dbReference>
<evidence type="ECO:0000313" key="4">
    <source>
        <dbReference type="EMBL" id="SVB43378.1"/>
    </source>
</evidence>
<evidence type="ECO:0000256" key="1">
    <source>
        <dbReference type="ARBA" id="ARBA00022676"/>
    </source>
</evidence>
<dbReference type="CDD" id="cd09010">
    <property type="entry name" value="MTAP_SsMTAPII_like_MTIP"/>
    <property type="match status" value="1"/>
</dbReference>
<dbReference type="InterPro" id="IPR035994">
    <property type="entry name" value="Nucleoside_phosphorylase_sf"/>
</dbReference>
<dbReference type="Pfam" id="PF01048">
    <property type="entry name" value="PNP_UDP_1"/>
    <property type="match status" value="1"/>
</dbReference>
<dbReference type="Gene3D" id="3.40.50.1580">
    <property type="entry name" value="Nucleoside phosphorylase domain"/>
    <property type="match status" value="1"/>
</dbReference>
<dbReference type="GO" id="GO:0009116">
    <property type="term" value="P:nucleoside metabolic process"/>
    <property type="evidence" value="ECO:0007669"/>
    <property type="project" value="InterPro"/>
</dbReference>
<dbReference type="PANTHER" id="PTHR42679:SF2">
    <property type="entry name" value="S-METHYL-5'-THIOADENOSINE PHOSPHORYLASE"/>
    <property type="match status" value="1"/>
</dbReference>
<dbReference type="EMBL" id="UINC01041716">
    <property type="protein sequence ID" value="SVB43378.1"/>
    <property type="molecule type" value="Genomic_DNA"/>
</dbReference>
<keyword evidence="1" id="KW-0328">Glycosyltransferase</keyword>
<gene>
    <name evidence="4" type="ORF">METZ01_LOCUS196232</name>
</gene>
<reference evidence="4" key="1">
    <citation type="submission" date="2018-05" db="EMBL/GenBank/DDBJ databases">
        <authorList>
            <person name="Lanie J.A."/>
            <person name="Ng W.-L."/>
            <person name="Kazmierczak K.M."/>
            <person name="Andrzejewski T.M."/>
            <person name="Davidsen T.M."/>
            <person name="Wayne K.J."/>
            <person name="Tettelin H."/>
            <person name="Glass J.I."/>
            <person name="Rusch D."/>
            <person name="Podicherti R."/>
            <person name="Tsui H.-C.T."/>
            <person name="Winkler M.E."/>
        </authorList>
    </citation>
    <scope>NUCLEOTIDE SEQUENCE</scope>
</reference>
<feature type="domain" description="Nucleoside phosphorylase" evidence="3">
    <location>
        <begin position="1"/>
        <end position="156"/>
    </location>
</feature>
<protein>
    <recommendedName>
        <fullName evidence="3">Nucleoside phosphorylase domain-containing protein</fullName>
    </recommendedName>
</protein>
<organism evidence="4">
    <name type="scientific">marine metagenome</name>
    <dbReference type="NCBI Taxonomy" id="408172"/>
    <lineage>
        <taxon>unclassified sequences</taxon>
        <taxon>metagenomes</taxon>
        <taxon>ecological metagenomes</taxon>
    </lineage>
</organism>
<dbReference type="SUPFAM" id="SSF53167">
    <property type="entry name" value="Purine and uridine phosphorylases"/>
    <property type="match status" value="1"/>
</dbReference>
<proteinExistence type="predicted"/>
<dbReference type="GO" id="GO:0005829">
    <property type="term" value="C:cytosol"/>
    <property type="evidence" value="ECO:0007669"/>
    <property type="project" value="TreeGrafter"/>
</dbReference>
<feature type="non-terminal residue" evidence="4">
    <location>
        <position position="1"/>
    </location>
</feature>
<dbReference type="GO" id="GO:0017061">
    <property type="term" value="F:S-methyl-5-thioadenosine phosphorylase activity"/>
    <property type="evidence" value="ECO:0007669"/>
    <property type="project" value="InterPro"/>
</dbReference>
<evidence type="ECO:0000256" key="2">
    <source>
        <dbReference type="ARBA" id="ARBA00022679"/>
    </source>
</evidence>
<dbReference type="InterPro" id="IPR010044">
    <property type="entry name" value="MTAP"/>
</dbReference>
<accession>A0A382DYB1</accession>
<sequence length="168" mass="19286">VGSLRAEIEPGHLVFPSQFIDFTKHRESTFFDENEVVHTPMSDPYCGYLNSLLQDSAKKLDIPFHSNKTIVTIEGPRFSTRAESNMFRSWGADIINMSSCPEVPLSREQNIHYASVAMATDYDCWKEDEESVSWEMIQKTMKKNSDNVIRIVENIIPRIKNFDDVCTS</sequence>
<evidence type="ECO:0000259" key="3">
    <source>
        <dbReference type="Pfam" id="PF01048"/>
    </source>
</evidence>
<dbReference type="InterPro" id="IPR000845">
    <property type="entry name" value="Nucleoside_phosphorylase_d"/>
</dbReference>
<dbReference type="PANTHER" id="PTHR42679">
    <property type="entry name" value="S-METHYL-5'-THIOADENOSINE PHOSPHORYLASE"/>
    <property type="match status" value="1"/>
</dbReference>
<name>A0A382DYB1_9ZZZZ</name>